<sequence length="305" mass="34076">MQIERQPEVSGIIVTYNPDFKGLKSLLDAIVPQLGSVIIVDNGSKADIGTWLREQDVHVDLVTLGDNLGIAKAQNVGIEQARAHGSGFVLLLDQDSLPAPDMVATLLAAAKAQMSEGVNLGCVGPRYQDTRQNNPPPFIRTNGFRLERQACVTPDAVVDVDYLIASGCLIPMSTLDDVGGMREELFIDYVDIEWGLRAQQKGYRSFGVCAALMKHDLGDEPILFLGRQIPVHSPLRHYYHFRNAIWLYRQPWLRFNWKVVDGSRLLRKYIFYSLITVPRLQHAKMMTIGIFHGLFGKMGKRTGNG</sequence>
<feature type="domain" description="Glycosyltransferase 2-like" evidence="4">
    <location>
        <begin position="12"/>
        <end position="149"/>
    </location>
</feature>
<dbReference type="Proteomes" id="UP000554520">
    <property type="component" value="Unassembled WGS sequence"/>
</dbReference>
<protein>
    <submittedName>
        <fullName evidence="5">Rhamnosyltransferase</fullName>
        <ecNumber evidence="5">2.4.1.-</ecNumber>
    </submittedName>
</protein>
<dbReference type="Gene3D" id="3.90.550.10">
    <property type="entry name" value="Spore Coat Polysaccharide Biosynthesis Protein SpsA, Chain A"/>
    <property type="match status" value="1"/>
</dbReference>
<dbReference type="RefSeq" id="WP_112529755.1">
    <property type="nucleotide sequence ID" value="NZ_JACHXN010000014.1"/>
</dbReference>
<reference evidence="5 6" key="1">
    <citation type="submission" date="2020-08" db="EMBL/GenBank/DDBJ databases">
        <title>Genomic Encyclopedia of Type Strains, Phase III (KMG-III): the genomes of soil and plant-associated and newly described type strains.</title>
        <authorList>
            <person name="Whitman W."/>
        </authorList>
    </citation>
    <scope>NUCLEOTIDE SEQUENCE [LARGE SCALE GENOMIC DNA]</scope>
    <source>
        <strain evidence="5 6">CECT 7015</strain>
    </source>
</reference>
<dbReference type="SUPFAM" id="SSF53448">
    <property type="entry name" value="Nucleotide-diphospho-sugar transferases"/>
    <property type="match status" value="1"/>
</dbReference>
<keyword evidence="6" id="KW-1185">Reference proteome</keyword>
<dbReference type="Pfam" id="PF00535">
    <property type="entry name" value="Glycos_transf_2"/>
    <property type="match status" value="1"/>
</dbReference>
<dbReference type="EMBL" id="JACHXN010000014">
    <property type="protein sequence ID" value="MBB3147773.1"/>
    <property type="molecule type" value="Genomic_DNA"/>
</dbReference>
<keyword evidence="3 5" id="KW-0808">Transferase</keyword>
<dbReference type="InterPro" id="IPR029044">
    <property type="entry name" value="Nucleotide-diphossugar_trans"/>
</dbReference>
<organism evidence="5 6">
    <name type="scientific">Phyllobacterium trifolii</name>
    <dbReference type="NCBI Taxonomy" id="300193"/>
    <lineage>
        <taxon>Bacteria</taxon>
        <taxon>Pseudomonadati</taxon>
        <taxon>Pseudomonadota</taxon>
        <taxon>Alphaproteobacteria</taxon>
        <taxon>Hyphomicrobiales</taxon>
        <taxon>Phyllobacteriaceae</taxon>
        <taxon>Phyllobacterium</taxon>
    </lineage>
</organism>
<accession>A0A839UD69</accession>
<dbReference type="NCBIfam" id="TIGR01556">
    <property type="entry name" value="rhamnosyltran"/>
    <property type="match status" value="1"/>
</dbReference>
<dbReference type="GO" id="GO:0016757">
    <property type="term" value="F:glycosyltransferase activity"/>
    <property type="evidence" value="ECO:0007669"/>
    <property type="project" value="UniProtKB-KW"/>
</dbReference>
<proteinExistence type="inferred from homology"/>
<dbReference type="InterPro" id="IPR006446">
    <property type="entry name" value="RhaTrfase"/>
</dbReference>
<evidence type="ECO:0000256" key="3">
    <source>
        <dbReference type="ARBA" id="ARBA00022679"/>
    </source>
</evidence>
<dbReference type="CDD" id="cd02526">
    <property type="entry name" value="GT2_RfbF_like"/>
    <property type="match status" value="1"/>
</dbReference>
<dbReference type="EC" id="2.4.1.-" evidence="5"/>
<gene>
    <name evidence="5" type="ORF">FHS21_004205</name>
</gene>
<dbReference type="PANTHER" id="PTHR43179">
    <property type="entry name" value="RHAMNOSYLTRANSFERASE WBBL"/>
    <property type="match status" value="1"/>
</dbReference>
<evidence type="ECO:0000256" key="1">
    <source>
        <dbReference type="ARBA" id="ARBA00006739"/>
    </source>
</evidence>
<evidence type="ECO:0000313" key="6">
    <source>
        <dbReference type="Proteomes" id="UP000554520"/>
    </source>
</evidence>
<dbReference type="AlphaFoldDB" id="A0A839UD69"/>
<dbReference type="InterPro" id="IPR001173">
    <property type="entry name" value="Glyco_trans_2-like"/>
</dbReference>
<name>A0A839UD69_9HYPH</name>
<comment type="similarity">
    <text evidence="1">Belongs to the glycosyltransferase 2 family.</text>
</comment>
<evidence type="ECO:0000313" key="5">
    <source>
        <dbReference type="EMBL" id="MBB3147773.1"/>
    </source>
</evidence>
<evidence type="ECO:0000259" key="4">
    <source>
        <dbReference type="Pfam" id="PF00535"/>
    </source>
</evidence>
<comment type="caution">
    <text evidence="5">The sequence shown here is derived from an EMBL/GenBank/DDBJ whole genome shotgun (WGS) entry which is preliminary data.</text>
</comment>
<keyword evidence="2 5" id="KW-0328">Glycosyltransferase</keyword>
<dbReference type="PANTHER" id="PTHR43179:SF12">
    <property type="entry name" value="GALACTOFURANOSYLTRANSFERASE GLFT2"/>
    <property type="match status" value="1"/>
</dbReference>
<evidence type="ECO:0000256" key="2">
    <source>
        <dbReference type="ARBA" id="ARBA00022676"/>
    </source>
</evidence>